<protein>
    <submittedName>
        <fullName evidence="2">Uncharacterized protein</fullName>
    </submittedName>
</protein>
<evidence type="ECO:0000313" key="3">
    <source>
        <dbReference type="Proteomes" id="UP001279734"/>
    </source>
</evidence>
<feature type="compositionally biased region" description="Basic and acidic residues" evidence="1">
    <location>
        <begin position="62"/>
        <end position="74"/>
    </location>
</feature>
<reference evidence="2" key="1">
    <citation type="submission" date="2023-05" db="EMBL/GenBank/DDBJ databases">
        <title>Nepenthes gracilis genome sequencing.</title>
        <authorList>
            <person name="Fukushima K."/>
        </authorList>
    </citation>
    <scope>NUCLEOTIDE SEQUENCE</scope>
    <source>
        <strain evidence="2">SING2019-196</strain>
    </source>
</reference>
<accession>A0AAD3Y789</accession>
<organism evidence="2 3">
    <name type="scientific">Nepenthes gracilis</name>
    <name type="common">Slender pitcher plant</name>
    <dbReference type="NCBI Taxonomy" id="150966"/>
    <lineage>
        <taxon>Eukaryota</taxon>
        <taxon>Viridiplantae</taxon>
        <taxon>Streptophyta</taxon>
        <taxon>Embryophyta</taxon>
        <taxon>Tracheophyta</taxon>
        <taxon>Spermatophyta</taxon>
        <taxon>Magnoliopsida</taxon>
        <taxon>eudicotyledons</taxon>
        <taxon>Gunneridae</taxon>
        <taxon>Pentapetalae</taxon>
        <taxon>Caryophyllales</taxon>
        <taxon>Nepenthaceae</taxon>
        <taxon>Nepenthes</taxon>
    </lineage>
</organism>
<evidence type="ECO:0000313" key="2">
    <source>
        <dbReference type="EMBL" id="GMH32008.1"/>
    </source>
</evidence>
<name>A0AAD3Y789_NEPGR</name>
<proteinExistence type="predicted"/>
<dbReference type="AlphaFoldDB" id="A0AAD3Y789"/>
<gene>
    <name evidence="2" type="ORF">Nepgr_033852</name>
</gene>
<feature type="compositionally biased region" description="Polar residues" evidence="1">
    <location>
        <begin position="1"/>
        <end position="12"/>
    </location>
</feature>
<comment type="caution">
    <text evidence="2">The sequence shown here is derived from an EMBL/GenBank/DDBJ whole genome shotgun (WGS) entry which is preliminary data.</text>
</comment>
<feature type="region of interest" description="Disordered" evidence="1">
    <location>
        <begin position="1"/>
        <end position="90"/>
    </location>
</feature>
<feature type="compositionally biased region" description="Polar residues" evidence="1">
    <location>
        <begin position="23"/>
        <end position="35"/>
    </location>
</feature>
<dbReference type="EMBL" id="BSYO01000052">
    <property type="protein sequence ID" value="GMH32008.1"/>
    <property type="molecule type" value="Genomic_DNA"/>
</dbReference>
<sequence length="130" mass="14199">MATAGTENSSKVGTEEQWHVRIANSSASRPSTQMQRTEKKTKQPRPTDPSGKQVRPISNRSAGKDRSIFIDTHSRSGSRHSTSHIATADGRQQNRAAAWDFHNMQEITSPKTMGRNLQQIASEAAAALGT</sequence>
<evidence type="ECO:0000256" key="1">
    <source>
        <dbReference type="SAM" id="MobiDB-lite"/>
    </source>
</evidence>
<keyword evidence="3" id="KW-1185">Reference proteome</keyword>
<dbReference type="Proteomes" id="UP001279734">
    <property type="component" value="Unassembled WGS sequence"/>
</dbReference>